<dbReference type="InterPro" id="IPR009932">
    <property type="entry name" value="RCS1"/>
</dbReference>
<dbReference type="AlphaFoldDB" id="V9LG97"/>
<protein>
    <submittedName>
        <fullName evidence="2">Family with sequence similarity 64, member A</fullName>
    </submittedName>
</protein>
<feature type="region of interest" description="Disordered" evidence="1">
    <location>
        <begin position="1"/>
        <end position="39"/>
    </location>
</feature>
<dbReference type="PANTHER" id="PTHR35819:SF1">
    <property type="entry name" value="PROTEIN PIMREG"/>
    <property type="match status" value="1"/>
</dbReference>
<dbReference type="PANTHER" id="PTHR35819">
    <property type="entry name" value="PICALM INTERACTING MITOTIC REGULATOR PIMREG"/>
    <property type="match status" value="1"/>
</dbReference>
<evidence type="ECO:0000313" key="2">
    <source>
        <dbReference type="EMBL" id="AFP11418.1"/>
    </source>
</evidence>
<dbReference type="Pfam" id="PF07326">
    <property type="entry name" value="RCS1"/>
    <property type="match status" value="1"/>
</dbReference>
<proteinExistence type="evidence at transcript level"/>
<sequence>MESVLQRLAEAGGSGWRKPHRALEEEGGESPGWGDAGSKLRELPSCGSLHAARMSLRKRLPLKQVLCNTDQTPSWERLEMVGKKSSTMQTLSRTARNTLGNMSLRLQKGRQRRADYLVSTPPKPSPHRGRGNARKSTPPRTPGARTPASGAKRTPAGLGKAER</sequence>
<feature type="non-terminal residue" evidence="2">
    <location>
        <position position="163"/>
    </location>
</feature>
<accession>V9LG97</accession>
<dbReference type="EMBL" id="JW878901">
    <property type="protein sequence ID" value="AFP11418.1"/>
    <property type="molecule type" value="mRNA"/>
</dbReference>
<reference evidence="2" key="1">
    <citation type="journal article" date="2014" name="Nature">
        <title>Elephant shark genome provides unique insights into gnathostome evolution.</title>
        <authorList>
            <consortium name="International Elephant Shark Genome Sequencing Consortium"/>
            <person name="Venkatesh B."/>
            <person name="Lee A.P."/>
            <person name="Ravi V."/>
            <person name="Maurya A.K."/>
            <person name="Lian M.M."/>
            <person name="Swann J.B."/>
            <person name="Ohta Y."/>
            <person name="Flajnik M.F."/>
            <person name="Sutoh Y."/>
            <person name="Kasahara M."/>
            <person name="Hoon S."/>
            <person name="Gangu V."/>
            <person name="Roy S.W."/>
            <person name="Irimia M."/>
            <person name="Korzh V."/>
            <person name="Kondrychyn I."/>
            <person name="Lim Z.W."/>
            <person name="Tay B.H."/>
            <person name="Tohari S."/>
            <person name="Kong K.W."/>
            <person name="Ho S."/>
            <person name="Lorente-Galdos B."/>
            <person name="Quilez J."/>
            <person name="Marques-Bonet T."/>
            <person name="Raney B.J."/>
            <person name="Ingham P.W."/>
            <person name="Tay A."/>
            <person name="Hillier L.W."/>
            <person name="Minx P."/>
            <person name="Boehm T."/>
            <person name="Wilson R.K."/>
            <person name="Brenner S."/>
            <person name="Warren W.C."/>
        </authorList>
    </citation>
    <scope>NUCLEOTIDE SEQUENCE</scope>
    <source>
        <tissue evidence="2">Liver</tissue>
    </source>
</reference>
<feature type="region of interest" description="Disordered" evidence="1">
    <location>
        <begin position="108"/>
        <end position="163"/>
    </location>
</feature>
<name>V9LG97_CALMI</name>
<organism evidence="2">
    <name type="scientific">Callorhinchus milii</name>
    <name type="common">Ghost shark</name>
    <dbReference type="NCBI Taxonomy" id="7868"/>
    <lineage>
        <taxon>Eukaryota</taxon>
        <taxon>Metazoa</taxon>
        <taxon>Chordata</taxon>
        <taxon>Craniata</taxon>
        <taxon>Vertebrata</taxon>
        <taxon>Chondrichthyes</taxon>
        <taxon>Holocephali</taxon>
        <taxon>Chimaeriformes</taxon>
        <taxon>Callorhinchidae</taxon>
        <taxon>Callorhinchus</taxon>
    </lineage>
</organism>
<evidence type="ECO:0000256" key="1">
    <source>
        <dbReference type="SAM" id="MobiDB-lite"/>
    </source>
</evidence>